<feature type="transmembrane region" description="Helical" evidence="3">
    <location>
        <begin position="79"/>
        <end position="99"/>
    </location>
</feature>
<dbReference type="RefSeq" id="XP_038060378.1">
    <property type="nucleotide sequence ID" value="XM_038204450.1"/>
</dbReference>
<feature type="compositionally biased region" description="Basic and acidic residues" evidence="2">
    <location>
        <begin position="239"/>
        <end position="275"/>
    </location>
</feature>
<comment type="subcellular location">
    <subcellularLocation>
        <location evidence="1">Membrane</location>
        <topology evidence="1">Multi-pass membrane protein</topology>
    </subcellularLocation>
</comment>
<evidence type="ECO:0000259" key="4">
    <source>
        <dbReference type="PROSITE" id="PS50850"/>
    </source>
</evidence>
<dbReference type="Pfam" id="PF07690">
    <property type="entry name" value="MFS_1"/>
    <property type="match status" value="1"/>
</dbReference>
<dbReference type="PANTHER" id="PTHR11360:SF172">
    <property type="entry name" value="MAJOR FACILITATOR SUPERFAMILY (MFS) PROFILE DOMAIN-CONTAINING PROTEIN"/>
    <property type="match status" value="1"/>
</dbReference>
<keyword evidence="3" id="KW-0812">Transmembrane</keyword>
<feature type="transmembrane region" description="Helical" evidence="3">
    <location>
        <begin position="401"/>
        <end position="423"/>
    </location>
</feature>
<sequence>MPLCCLVFNETAMRADFCTTCTTKRQHLTTDAKSAMAIPQTCLRRWHWVITLATFTLYFLVLGPMFNFSILYLSLQGEFKSAAAITGWLGSLSAALARLFSPVTVLLEQRLSKRAVTLIGLVLYCTGLLTTSFVPALGYAFITYGVLSGVGANLTLHSSLQLLLEWFAKGNFARASAIALLGSTGGLLAFSPLLTVLITNYGWRNALRVLSGGIFVVGIADGLLLTDPPTTEDIFPRQNRSEDTEQNEHDMQNVRKRERERERADESCKQENEGKERTELLDDAIVSSHEGSNTKPDWCEVWRMMQSLELWLWSVANFLTFLGWTFFDINFASYMDGLNLHSNQISYVIMGFAGGEIGGKLLIALLGGRLPFKYLYVVVSSCLLAAVPLGLMTIVKTFAAIMPIAVASGFLRSGAYGVLYAAGAELFLEKYGPSTVMVLTLVPPGFGILVSAPLSGSLFDVTGSYFASLLVIAAIFVCASAAFLFIPVRRKIRSGGSCYSSASRDQQHELQYPEGQCNQVTM</sequence>
<dbReference type="SUPFAM" id="SSF103473">
    <property type="entry name" value="MFS general substrate transporter"/>
    <property type="match status" value="1"/>
</dbReference>
<feature type="transmembrane region" description="Helical" evidence="3">
    <location>
        <begin position="435"/>
        <end position="459"/>
    </location>
</feature>
<dbReference type="InterPro" id="IPR011701">
    <property type="entry name" value="MFS"/>
</dbReference>
<dbReference type="InterPro" id="IPR036259">
    <property type="entry name" value="MFS_trans_sf"/>
</dbReference>
<dbReference type="OrthoDB" id="2213137at2759"/>
<feature type="region of interest" description="Disordered" evidence="2">
    <location>
        <begin position="230"/>
        <end position="275"/>
    </location>
</feature>
<name>A0A914A9E8_PATMI</name>
<feature type="transmembrane region" description="Helical" evidence="3">
    <location>
        <begin position="46"/>
        <end position="73"/>
    </location>
</feature>
<feature type="transmembrane region" description="Helical" evidence="3">
    <location>
        <begin position="465"/>
        <end position="486"/>
    </location>
</feature>
<feature type="transmembrane region" description="Helical" evidence="3">
    <location>
        <begin position="310"/>
        <end position="327"/>
    </location>
</feature>
<accession>A0A914A9E8</accession>
<dbReference type="InterPro" id="IPR050327">
    <property type="entry name" value="Proton-linked_MCT"/>
</dbReference>
<dbReference type="GeneID" id="119731303"/>
<dbReference type="InterPro" id="IPR020846">
    <property type="entry name" value="MFS_dom"/>
</dbReference>
<dbReference type="Gene3D" id="1.20.1250.20">
    <property type="entry name" value="MFS general substrate transporter like domains"/>
    <property type="match status" value="2"/>
</dbReference>
<reference evidence="5" key="1">
    <citation type="submission" date="2022-11" db="UniProtKB">
        <authorList>
            <consortium name="EnsemblMetazoa"/>
        </authorList>
    </citation>
    <scope>IDENTIFICATION</scope>
</reference>
<feature type="transmembrane region" description="Helical" evidence="3">
    <location>
        <begin position="347"/>
        <end position="367"/>
    </location>
</feature>
<dbReference type="PANTHER" id="PTHR11360">
    <property type="entry name" value="MONOCARBOXYLATE TRANSPORTER"/>
    <property type="match status" value="1"/>
</dbReference>
<dbReference type="Proteomes" id="UP000887568">
    <property type="component" value="Unplaced"/>
</dbReference>
<dbReference type="PROSITE" id="PS50850">
    <property type="entry name" value="MFS"/>
    <property type="match status" value="1"/>
</dbReference>
<dbReference type="AlphaFoldDB" id="A0A914A9E8"/>
<dbReference type="GO" id="GO:0016020">
    <property type="term" value="C:membrane"/>
    <property type="evidence" value="ECO:0007669"/>
    <property type="project" value="UniProtKB-SubCell"/>
</dbReference>
<keyword evidence="3" id="KW-0472">Membrane</keyword>
<dbReference type="GO" id="GO:0008028">
    <property type="term" value="F:monocarboxylic acid transmembrane transporter activity"/>
    <property type="evidence" value="ECO:0007669"/>
    <property type="project" value="TreeGrafter"/>
</dbReference>
<organism evidence="5 6">
    <name type="scientific">Patiria miniata</name>
    <name type="common">Bat star</name>
    <name type="synonym">Asterina miniata</name>
    <dbReference type="NCBI Taxonomy" id="46514"/>
    <lineage>
        <taxon>Eukaryota</taxon>
        <taxon>Metazoa</taxon>
        <taxon>Echinodermata</taxon>
        <taxon>Eleutherozoa</taxon>
        <taxon>Asterozoa</taxon>
        <taxon>Asteroidea</taxon>
        <taxon>Valvatacea</taxon>
        <taxon>Valvatida</taxon>
        <taxon>Asterinidae</taxon>
        <taxon>Patiria</taxon>
    </lineage>
</organism>
<keyword evidence="3" id="KW-1133">Transmembrane helix</keyword>
<evidence type="ECO:0000313" key="5">
    <source>
        <dbReference type="EnsemblMetazoa" id="XP_038060378.1"/>
    </source>
</evidence>
<evidence type="ECO:0000256" key="2">
    <source>
        <dbReference type="SAM" id="MobiDB-lite"/>
    </source>
</evidence>
<evidence type="ECO:0000313" key="6">
    <source>
        <dbReference type="Proteomes" id="UP000887568"/>
    </source>
</evidence>
<feature type="domain" description="Major facilitator superfamily (MFS) profile" evidence="4">
    <location>
        <begin position="49"/>
        <end position="491"/>
    </location>
</feature>
<evidence type="ECO:0000256" key="1">
    <source>
        <dbReference type="ARBA" id="ARBA00004141"/>
    </source>
</evidence>
<keyword evidence="6" id="KW-1185">Reference proteome</keyword>
<feature type="transmembrane region" description="Helical" evidence="3">
    <location>
        <begin position="374"/>
        <end position="395"/>
    </location>
</feature>
<protein>
    <recommendedName>
        <fullName evidence="4">Major facilitator superfamily (MFS) profile domain-containing protein</fullName>
    </recommendedName>
</protein>
<feature type="transmembrane region" description="Helical" evidence="3">
    <location>
        <begin position="177"/>
        <end position="199"/>
    </location>
</feature>
<proteinExistence type="predicted"/>
<evidence type="ECO:0000256" key="3">
    <source>
        <dbReference type="SAM" id="Phobius"/>
    </source>
</evidence>
<dbReference type="EnsemblMetazoa" id="XM_038204450.1">
    <property type="protein sequence ID" value="XP_038060378.1"/>
    <property type="gene ID" value="LOC119731303"/>
</dbReference>